<evidence type="ECO:0008006" key="4">
    <source>
        <dbReference type="Google" id="ProtNLM"/>
    </source>
</evidence>
<proteinExistence type="predicted"/>
<feature type="transmembrane region" description="Helical" evidence="1">
    <location>
        <begin position="46"/>
        <end position="64"/>
    </location>
</feature>
<sequence length="96" mass="10116">MQLLGVSLRGPTARAVLTSFLSFGIVVAAGYGAIVGTQLPVSDPTTLGAMMCWGLLATLFGVDLRKGWRHWALFLSGFVAVLLVFTFAHAALTPGH</sequence>
<comment type="caution">
    <text evidence="2">The sequence shown here is derived from an EMBL/GenBank/DDBJ whole genome shotgun (WGS) entry which is preliminary data.</text>
</comment>
<feature type="transmembrane region" description="Helical" evidence="1">
    <location>
        <begin position="12"/>
        <end position="34"/>
    </location>
</feature>
<reference evidence="2 3" key="1">
    <citation type="submission" date="2018-03" db="EMBL/GenBank/DDBJ databases">
        <authorList>
            <person name="Nguyen K."/>
            <person name="Fouts D."/>
            <person name="Sutton G."/>
        </authorList>
    </citation>
    <scope>NUCLEOTIDE SEQUENCE [LARGE SCALE GENOMIC DNA]</scope>
    <source>
        <strain evidence="2 3">AU14328</strain>
    </source>
</reference>
<protein>
    <recommendedName>
        <fullName evidence="4">DUF3649 domain-containing protein</fullName>
    </recommendedName>
</protein>
<dbReference type="AlphaFoldDB" id="A0AB37ANK4"/>
<dbReference type="RefSeq" id="WP_105778060.1">
    <property type="nucleotide sequence ID" value="NZ_JAHPOL010000008.1"/>
</dbReference>
<evidence type="ECO:0000256" key="1">
    <source>
        <dbReference type="SAM" id="Phobius"/>
    </source>
</evidence>
<dbReference type="Proteomes" id="UP000237811">
    <property type="component" value="Unassembled WGS sequence"/>
</dbReference>
<evidence type="ECO:0000313" key="3">
    <source>
        <dbReference type="Proteomes" id="UP000237811"/>
    </source>
</evidence>
<dbReference type="EMBL" id="PVFR01000076">
    <property type="protein sequence ID" value="PRE42270.1"/>
    <property type="molecule type" value="Genomic_DNA"/>
</dbReference>
<keyword evidence="1" id="KW-0472">Membrane</keyword>
<organism evidence="2 3">
    <name type="scientific">Burkholderia multivorans</name>
    <dbReference type="NCBI Taxonomy" id="87883"/>
    <lineage>
        <taxon>Bacteria</taxon>
        <taxon>Pseudomonadati</taxon>
        <taxon>Pseudomonadota</taxon>
        <taxon>Betaproteobacteria</taxon>
        <taxon>Burkholderiales</taxon>
        <taxon>Burkholderiaceae</taxon>
        <taxon>Burkholderia</taxon>
        <taxon>Burkholderia cepacia complex</taxon>
    </lineage>
</organism>
<keyword evidence="1" id="KW-1133">Transmembrane helix</keyword>
<gene>
    <name evidence="2" type="ORF">C6P99_24615</name>
</gene>
<keyword evidence="1" id="KW-0812">Transmembrane</keyword>
<feature type="transmembrane region" description="Helical" evidence="1">
    <location>
        <begin position="71"/>
        <end position="92"/>
    </location>
</feature>
<name>A0AB37ANK4_9BURK</name>
<evidence type="ECO:0000313" key="2">
    <source>
        <dbReference type="EMBL" id="PRE42270.1"/>
    </source>
</evidence>
<accession>A0AB37ANK4</accession>